<protein>
    <submittedName>
        <fullName evidence="1">Uncharacterized protein</fullName>
    </submittedName>
</protein>
<evidence type="ECO:0000313" key="1">
    <source>
        <dbReference type="EMBL" id="MFA3840735.1"/>
    </source>
</evidence>
<dbReference type="RefSeq" id="WP_372565190.1">
    <property type="nucleotide sequence ID" value="NZ_JBGOSP010000019.1"/>
</dbReference>
<proteinExistence type="predicted"/>
<sequence length="99" mass="10749">MSEQSMPDHPDALPAAVVDLVAALVEALNIPLPATTDADERLYHRLLERRATTVVIALGTLLKFQSDGIGNDAEWIRTRIAELPVTYAVFVPVQERGAG</sequence>
<organism evidence="1 2">
    <name type="scientific">Streptomyces aureus</name>
    <dbReference type="NCBI Taxonomy" id="193461"/>
    <lineage>
        <taxon>Bacteria</taxon>
        <taxon>Bacillati</taxon>
        <taxon>Actinomycetota</taxon>
        <taxon>Actinomycetes</taxon>
        <taxon>Kitasatosporales</taxon>
        <taxon>Streptomycetaceae</taxon>
        <taxon>Streptomyces</taxon>
    </lineage>
</organism>
<keyword evidence="2" id="KW-1185">Reference proteome</keyword>
<reference evidence="1 2" key="1">
    <citation type="submission" date="2024-08" db="EMBL/GenBank/DDBJ databases">
        <title>Genome sequence of Streptomyces aureus CACIA-1.46HGO.</title>
        <authorList>
            <person name="Evangelista-Martinez Z."/>
        </authorList>
    </citation>
    <scope>NUCLEOTIDE SEQUENCE [LARGE SCALE GENOMIC DNA]</scope>
    <source>
        <strain evidence="1 2">CACIA-1.46HGO</strain>
    </source>
</reference>
<comment type="caution">
    <text evidence="1">The sequence shown here is derived from an EMBL/GenBank/DDBJ whole genome shotgun (WGS) entry which is preliminary data.</text>
</comment>
<dbReference type="Proteomes" id="UP001571476">
    <property type="component" value="Unassembled WGS sequence"/>
</dbReference>
<evidence type="ECO:0000313" key="2">
    <source>
        <dbReference type="Proteomes" id="UP001571476"/>
    </source>
</evidence>
<name>A0ABV4SQU2_9ACTN</name>
<gene>
    <name evidence="1" type="ORF">ACEG43_31840</name>
</gene>
<dbReference type="EMBL" id="JBGOSP010000019">
    <property type="protein sequence ID" value="MFA3840735.1"/>
    <property type="molecule type" value="Genomic_DNA"/>
</dbReference>
<accession>A0ABV4SQU2</accession>